<feature type="region of interest" description="Disordered" evidence="1">
    <location>
        <begin position="597"/>
        <end position="626"/>
    </location>
</feature>
<dbReference type="InterPro" id="IPR015943">
    <property type="entry name" value="WD40/YVTN_repeat-like_dom_sf"/>
</dbReference>
<dbReference type="AlphaFoldDB" id="A0A0D6PAB5"/>
<evidence type="ECO:0000313" key="4">
    <source>
        <dbReference type="Proteomes" id="UP000032680"/>
    </source>
</evidence>
<proteinExistence type="predicted"/>
<dbReference type="NCBIfam" id="TIGR02276">
    <property type="entry name" value="beta_rpt_yvtn"/>
    <property type="match status" value="1"/>
</dbReference>
<dbReference type="InterPro" id="IPR011964">
    <property type="entry name" value="YVTN_b-propeller_repeat"/>
</dbReference>
<dbReference type="Gene3D" id="2.130.10.10">
    <property type="entry name" value="YVTN repeat-like/Quinoprotein amine dehydrogenase"/>
    <property type="match status" value="3"/>
</dbReference>
<dbReference type="Gene3D" id="3.40.720.10">
    <property type="entry name" value="Alkaline Phosphatase, subunit A"/>
    <property type="match status" value="2"/>
</dbReference>
<gene>
    <name evidence="3" type="ORF">Asru_0471_02</name>
</gene>
<organism evidence="3 4">
    <name type="scientific">Acidisphaera rubrifaciens HS-AP3</name>
    <dbReference type="NCBI Taxonomy" id="1231350"/>
    <lineage>
        <taxon>Bacteria</taxon>
        <taxon>Pseudomonadati</taxon>
        <taxon>Pseudomonadota</taxon>
        <taxon>Alphaproteobacteria</taxon>
        <taxon>Acetobacterales</taxon>
        <taxon>Acetobacteraceae</taxon>
        <taxon>Acidisphaera</taxon>
    </lineage>
</organism>
<feature type="signal peptide" evidence="2">
    <location>
        <begin position="1"/>
        <end position="25"/>
    </location>
</feature>
<reference evidence="3 4" key="1">
    <citation type="submission" date="2012-11" db="EMBL/GenBank/DDBJ databases">
        <title>Whole genome sequence of Acidisphaera rubrifaciens HS-AP3.</title>
        <authorList>
            <person name="Azuma Y."/>
            <person name="Higashiura N."/>
            <person name="Hirakawa H."/>
            <person name="Matsushita K."/>
        </authorList>
    </citation>
    <scope>NUCLEOTIDE SEQUENCE [LARGE SCALE GENOMIC DNA]</scope>
    <source>
        <strain evidence="3 4">HS-AP3</strain>
    </source>
</reference>
<evidence type="ECO:0000256" key="2">
    <source>
        <dbReference type="SAM" id="SignalP"/>
    </source>
</evidence>
<dbReference type="RefSeq" id="WP_241771190.1">
    <property type="nucleotide sequence ID" value="NZ_BANB01000471.1"/>
</dbReference>
<dbReference type="Proteomes" id="UP000032680">
    <property type="component" value="Unassembled WGS sequence"/>
</dbReference>
<feature type="region of interest" description="Disordered" evidence="1">
    <location>
        <begin position="924"/>
        <end position="956"/>
    </location>
</feature>
<keyword evidence="2" id="KW-0732">Signal</keyword>
<evidence type="ECO:0008006" key="5">
    <source>
        <dbReference type="Google" id="ProtNLM"/>
    </source>
</evidence>
<dbReference type="InterPro" id="IPR011044">
    <property type="entry name" value="Quino_amine_DH_bsu"/>
</dbReference>
<evidence type="ECO:0000256" key="1">
    <source>
        <dbReference type="SAM" id="MobiDB-lite"/>
    </source>
</evidence>
<dbReference type="PANTHER" id="PTHR47197:SF3">
    <property type="entry name" value="DIHYDRO-HEME D1 DEHYDROGENASE"/>
    <property type="match status" value="1"/>
</dbReference>
<keyword evidence="4" id="KW-1185">Reference proteome</keyword>
<feature type="chain" id="PRO_5002310019" description="Phosphoesterase" evidence="2">
    <location>
        <begin position="26"/>
        <end position="956"/>
    </location>
</feature>
<dbReference type="InterPro" id="IPR051200">
    <property type="entry name" value="Host-pathogen_enzymatic-act"/>
</dbReference>
<dbReference type="EMBL" id="BANB01000471">
    <property type="protein sequence ID" value="GAN77814.1"/>
    <property type="molecule type" value="Genomic_DNA"/>
</dbReference>
<protein>
    <recommendedName>
        <fullName evidence="5">Phosphoesterase</fullName>
    </recommendedName>
</protein>
<name>A0A0D6PAB5_9PROT</name>
<feature type="compositionally biased region" description="Basic and acidic residues" evidence="1">
    <location>
        <begin position="932"/>
        <end position="943"/>
    </location>
</feature>
<dbReference type="SUPFAM" id="SSF50969">
    <property type="entry name" value="YVTN repeat-like/Quinoprotein amine dehydrogenase"/>
    <property type="match status" value="1"/>
</dbReference>
<dbReference type="PANTHER" id="PTHR47197">
    <property type="entry name" value="PROTEIN NIRF"/>
    <property type="match status" value="1"/>
</dbReference>
<comment type="caution">
    <text evidence="3">The sequence shown here is derived from an EMBL/GenBank/DDBJ whole genome shotgun (WGS) entry which is preliminary data.</text>
</comment>
<accession>A0A0D6PAB5</accession>
<evidence type="ECO:0000313" key="3">
    <source>
        <dbReference type="EMBL" id="GAN77814.1"/>
    </source>
</evidence>
<dbReference type="InterPro" id="IPR017850">
    <property type="entry name" value="Alkaline_phosphatase_core_sf"/>
</dbReference>
<sequence length="956" mass="102760">MGRAALLGMTMLAGLAPALTGTARAEDDLAAGATGLLPDGHFLTPFAAPGAQLFALKPGLSDFPGYVANVAMTSALSPDGRTLLVLSAGYNQLYSKTGATIAADSNEYVFVYDVSSGTPKQTQVLQVPNTFIGLAFAPDGQSFYVPGGVDDNVHVFRKSGDTWAESGSPIALGHNNTGNGLEVKPMAAGIAVTADGKHAVVANNYNDSVSVLDLTAGTKVGELDLRPGIINPAQSGQAGGEYPIWVAIQGTTAYVSAQRDREIDVVDFSTPASPTLVTRVRVPGNPNRMVVDKAGARLYVAADNADAVFVINTATNAVIETIHAAAPEGLLTNPETFRGAATNSVALSADGRTLYVTDGDINAVAVIPLSGAAPHHVQGLIPTAWYPNDVTPSADGSHLYVANGQSDPGPNPGNCSTNSYNAQRAAFCGSHNQYVLQIQKGGLLSMRTPEASALDSLTRQVAANDGFNTYPVPADERMMAALRARIHHVIYIVKENRTYDQILGDLGRGNGDPKLTEFGRAITPNFHRISRQFVDMDNFYDAGAVSGDGWPWSTSARESDIGIKTLPLNYSGRGLAYDWEGTNRNVDVAIPTLAGRQKAQPLYPNDPNLLPGTNNQAAPDGPAPGEGQRGYLWDSALRSGLSVRNYGFFIDLSRYSVSISDRIPPVADPYAQKLQVAYSANPTLLPLTDIYYRGFDNNFPDFYRVQEWDREFTAYERSGTLPNLELVRLMHDHMGNFGTASFGIDTPEKQQADNDYAVGRVVDRVAHSRFKDDTLIFVLEDDAQDGADHVDARRSTAYIVGPYVKHHAVISTHYSTVNLLRTIEDILGIDHLCINDAYQRPMTDVFDLGQPMWNYEAVPSRALITASLPLPAQYARLAPIPSTHPASWWAEQTRGYDWSREDLNNAEAFNRLIWSGLKGGVPYPGDATPGDAARDDDAHEHADAGASARLAERADH</sequence>